<name>B4LGV3_DROVI</name>
<dbReference type="GO" id="GO:0030246">
    <property type="term" value="F:carbohydrate binding"/>
    <property type="evidence" value="ECO:0007669"/>
    <property type="project" value="UniProtKB-KW"/>
</dbReference>
<dbReference type="Gene3D" id="3.90.550.10">
    <property type="entry name" value="Spore Coat Polysaccharide Biosynthesis Protein SpsA, Chain A"/>
    <property type="match status" value="1"/>
</dbReference>
<keyword evidence="6" id="KW-0464">Manganese</keyword>
<dbReference type="PhylomeDB" id="B4LGV3"/>
<dbReference type="InterPro" id="IPR029044">
    <property type="entry name" value="Nucleotide-diphossugar_trans"/>
</dbReference>
<dbReference type="HOGENOM" id="CLU_013477_0_1_1"/>
<dbReference type="InterPro" id="IPR000772">
    <property type="entry name" value="Ricin_B_lectin"/>
</dbReference>
<evidence type="ECO:0000256" key="6">
    <source>
        <dbReference type="RuleBase" id="RU361242"/>
    </source>
</evidence>
<protein>
    <recommendedName>
        <fullName evidence="6">Polypeptide N-acetylgalactosaminyltransferase</fullName>
        <ecNumber evidence="6">2.4.1.-</ecNumber>
    </recommendedName>
    <alternativeName>
        <fullName evidence="6">Protein-UDP acetylgalactosaminyltransferase</fullName>
    </alternativeName>
</protein>
<keyword evidence="5" id="KW-0325">Glycoprotein</keyword>
<dbReference type="Pfam" id="PF00652">
    <property type="entry name" value="Ricin_B_lectin"/>
    <property type="match status" value="1"/>
</dbReference>
<dbReference type="OrthoDB" id="7857914at2759"/>
<dbReference type="FunCoup" id="B4LGV3">
    <property type="interactions" value="29"/>
</dbReference>
<comment type="pathway">
    <text evidence="6">Protein modification; protein glycosylation.</text>
</comment>
<dbReference type="Pfam" id="PF00535">
    <property type="entry name" value="Glycos_transf_2"/>
    <property type="match status" value="1"/>
</dbReference>
<dbReference type="AlphaFoldDB" id="B4LGV3"/>
<dbReference type="OMA" id="CLTINAK"/>
<dbReference type="SUPFAM" id="SSF50370">
    <property type="entry name" value="Ricin B-like lectins"/>
    <property type="match status" value="1"/>
</dbReference>
<proteinExistence type="inferred from homology"/>
<keyword evidence="6" id="KW-0808">Transferase</keyword>
<dbReference type="Gene3D" id="2.80.10.50">
    <property type="match status" value="1"/>
</dbReference>
<evidence type="ECO:0000313" key="10">
    <source>
        <dbReference type="Proteomes" id="UP000008792"/>
    </source>
</evidence>
<keyword evidence="3 6" id="KW-0333">Golgi apparatus</keyword>
<evidence type="ECO:0000259" key="7">
    <source>
        <dbReference type="Pfam" id="PF00535"/>
    </source>
</evidence>
<gene>
    <name evidence="9" type="primary">Dvir\GJ11465</name>
    <name evidence="9" type="ORF">Dvir_GJ11465</name>
</gene>
<dbReference type="PANTHER" id="PTHR11675:SF134">
    <property type="entry name" value="N-ACETYLGALACTOSAMINYLTRANSFERASE 4-RELATED"/>
    <property type="match status" value="1"/>
</dbReference>
<dbReference type="GO" id="GO:0000139">
    <property type="term" value="C:Golgi membrane"/>
    <property type="evidence" value="ECO:0007669"/>
    <property type="project" value="UniProtKB-SubCell"/>
</dbReference>
<dbReference type="PROSITE" id="PS50231">
    <property type="entry name" value="RICIN_B_LECTIN"/>
    <property type="match status" value="1"/>
</dbReference>
<accession>B4LGV3</accession>
<dbReference type="UniPathway" id="UPA00378"/>
<dbReference type="SMR" id="B4LGV3"/>
<keyword evidence="6" id="KW-0328">Glycosyltransferase</keyword>
<dbReference type="KEGG" id="dvi:6623605"/>
<dbReference type="Proteomes" id="UP000008792">
    <property type="component" value="Unassembled WGS sequence"/>
</dbReference>
<keyword evidence="2 6" id="KW-0430">Lectin</keyword>
<dbReference type="InterPro" id="IPR035992">
    <property type="entry name" value="Ricin_B-like_lectins"/>
</dbReference>
<reference evidence="9 10" key="1">
    <citation type="journal article" date="2007" name="Nature">
        <title>Evolution of genes and genomes on the Drosophila phylogeny.</title>
        <authorList>
            <consortium name="Drosophila 12 Genomes Consortium"/>
            <person name="Clark A.G."/>
            <person name="Eisen M.B."/>
            <person name="Smith D.R."/>
            <person name="Bergman C.M."/>
            <person name="Oliver B."/>
            <person name="Markow T.A."/>
            <person name="Kaufman T.C."/>
            <person name="Kellis M."/>
            <person name="Gelbart W."/>
            <person name="Iyer V.N."/>
            <person name="Pollard D.A."/>
            <person name="Sackton T.B."/>
            <person name="Larracuente A.M."/>
            <person name="Singh N.D."/>
            <person name="Abad J.P."/>
            <person name="Abt D.N."/>
            <person name="Adryan B."/>
            <person name="Aguade M."/>
            <person name="Akashi H."/>
            <person name="Anderson W.W."/>
            <person name="Aquadro C.F."/>
            <person name="Ardell D.H."/>
            <person name="Arguello R."/>
            <person name="Artieri C.G."/>
            <person name="Barbash D.A."/>
            <person name="Barker D."/>
            <person name="Barsanti P."/>
            <person name="Batterham P."/>
            <person name="Batzoglou S."/>
            <person name="Begun D."/>
            <person name="Bhutkar A."/>
            <person name="Blanco E."/>
            <person name="Bosak S.A."/>
            <person name="Bradley R.K."/>
            <person name="Brand A.D."/>
            <person name="Brent M.R."/>
            <person name="Brooks A.N."/>
            <person name="Brown R.H."/>
            <person name="Butlin R.K."/>
            <person name="Caggese C."/>
            <person name="Calvi B.R."/>
            <person name="Bernardo de Carvalho A."/>
            <person name="Caspi A."/>
            <person name="Castrezana S."/>
            <person name="Celniker S.E."/>
            <person name="Chang J.L."/>
            <person name="Chapple C."/>
            <person name="Chatterji S."/>
            <person name="Chinwalla A."/>
            <person name="Civetta A."/>
            <person name="Clifton S.W."/>
            <person name="Comeron J.M."/>
            <person name="Costello J.C."/>
            <person name="Coyne J.A."/>
            <person name="Daub J."/>
            <person name="David R.G."/>
            <person name="Delcher A.L."/>
            <person name="Delehaunty K."/>
            <person name="Do C.B."/>
            <person name="Ebling H."/>
            <person name="Edwards K."/>
            <person name="Eickbush T."/>
            <person name="Evans J.D."/>
            <person name="Filipski A."/>
            <person name="Findeiss S."/>
            <person name="Freyhult E."/>
            <person name="Fulton L."/>
            <person name="Fulton R."/>
            <person name="Garcia A.C."/>
            <person name="Gardiner A."/>
            <person name="Garfield D.A."/>
            <person name="Garvin B.E."/>
            <person name="Gibson G."/>
            <person name="Gilbert D."/>
            <person name="Gnerre S."/>
            <person name="Godfrey J."/>
            <person name="Good R."/>
            <person name="Gotea V."/>
            <person name="Gravely B."/>
            <person name="Greenberg A.J."/>
            <person name="Griffiths-Jones S."/>
            <person name="Gross S."/>
            <person name="Guigo R."/>
            <person name="Gustafson E.A."/>
            <person name="Haerty W."/>
            <person name="Hahn M.W."/>
            <person name="Halligan D.L."/>
            <person name="Halpern A.L."/>
            <person name="Halter G.M."/>
            <person name="Han M.V."/>
            <person name="Heger A."/>
            <person name="Hillier L."/>
            <person name="Hinrichs A.S."/>
            <person name="Holmes I."/>
            <person name="Hoskins R.A."/>
            <person name="Hubisz M.J."/>
            <person name="Hultmark D."/>
            <person name="Huntley M.A."/>
            <person name="Jaffe D.B."/>
            <person name="Jagadeeshan S."/>
            <person name="Jeck W.R."/>
            <person name="Johnson J."/>
            <person name="Jones C.D."/>
            <person name="Jordan W.C."/>
            <person name="Karpen G.H."/>
            <person name="Kataoka E."/>
            <person name="Keightley P.D."/>
            <person name="Kheradpour P."/>
            <person name="Kirkness E.F."/>
            <person name="Koerich L.B."/>
            <person name="Kristiansen K."/>
            <person name="Kudrna D."/>
            <person name="Kulathinal R.J."/>
            <person name="Kumar S."/>
            <person name="Kwok R."/>
            <person name="Lander E."/>
            <person name="Langley C.H."/>
            <person name="Lapoint R."/>
            <person name="Lazzaro B.P."/>
            <person name="Lee S.J."/>
            <person name="Levesque L."/>
            <person name="Li R."/>
            <person name="Lin C.F."/>
            <person name="Lin M.F."/>
            <person name="Lindblad-Toh K."/>
            <person name="Llopart A."/>
            <person name="Long M."/>
            <person name="Low L."/>
            <person name="Lozovsky E."/>
            <person name="Lu J."/>
            <person name="Luo M."/>
            <person name="Machado C.A."/>
            <person name="Makalowski W."/>
            <person name="Marzo M."/>
            <person name="Matsuda M."/>
            <person name="Matzkin L."/>
            <person name="McAllister B."/>
            <person name="McBride C.S."/>
            <person name="McKernan B."/>
            <person name="McKernan K."/>
            <person name="Mendez-Lago M."/>
            <person name="Minx P."/>
            <person name="Mollenhauer M.U."/>
            <person name="Montooth K."/>
            <person name="Mount S.M."/>
            <person name="Mu X."/>
            <person name="Myers E."/>
            <person name="Negre B."/>
            <person name="Newfeld S."/>
            <person name="Nielsen R."/>
            <person name="Noor M.A."/>
            <person name="O'Grady P."/>
            <person name="Pachter L."/>
            <person name="Papaceit M."/>
            <person name="Parisi M.J."/>
            <person name="Parisi M."/>
            <person name="Parts L."/>
            <person name="Pedersen J.S."/>
            <person name="Pesole G."/>
            <person name="Phillippy A.M."/>
            <person name="Ponting C.P."/>
            <person name="Pop M."/>
            <person name="Porcelli D."/>
            <person name="Powell J.R."/>
            <person name="Prohaska S."/>
            <person name="Pruitt K."/>
            <person name="Puig M."/>
            <person name="Quesneville H."/>
            <person name="Ram K.R."/>
            <person name="Rand D."/>
            <person name="Rasmussen M.D."/>
            <person name="Reed L.K."/>
            <person name="Reenan R."/>
            <person name="Reily A."/>
            <person name="Remington K.A."/>
            <person name="Rieger T.T."/>
            <person name="Ritchie M.G."/>
            <person name="Robin C."/>
            <person name="Rogers Y.H."/>
            <person name="Rohde C."/>
            <person name="Rozas J."/>
            <person name="Rubenfield M.J."/>
            <person name="Ruiz A."/>
            <person name="Russo S."/>
            <person name="Salzberg S.L."/>
            <person name="Sanchez-Gracia A."/>
            <person name="Saranga D.J."/>
            <person name="Sato H."/>
            <person name="Schaeffer S.W."/>
            <person name="Schatz M.C."/>
            <person name="Schlenke T."/>
            <person name="Schwartz R."/>
            <person name="Segarra C."/>
            <person name="Singh R.S."/>
            <person name="Sirot L."/>
            <person name="Sirota M."/>
            <person name="Sisneros N.B."/>
            <person name="Smith C.D."/>
            <person name="Smith T.F."/>
            <person name="Spieth J."/>
            <person name="Stage D.E."/>
            <person name="Stark A."/>
            <person name="Stephan W."/>
            <person name="Strausberg R.L."/>
            <person name="Strempel S."/>
            <person name="Sturgill D."/>
            <person name="Sutton G."/>
            <person name="Sutton G.G."/>
            <person name="Tao W."/>
            <person name="Teichmann S."/>
            <person name="Tobari Y.N."/>
            <person name="Tomimura Y."/>
            <person name="Tsolas J.M."/>
            <person name="Valente V.L."/>
            <person name="Venter E."/>
            <person name="Venter J.C."/>
            <person name="Vicario S."/>
            <person name="Vieira F.G."/>
            <person name="Vilella A.J."/>
            <person name="Villasante A."/>
            <person name="Walenz B."/>
            <person name="Wang J."/>
            <person name="Wasserman M."/>
            <person name="Watts T."/>
            <person name="Wilson D."/>
            <person name="Wilson R.K."/>
            <person name="Wing R.A."/>
            <person name="Wolfner M.F."/>
            <person name="Wong A."/>
            <person name="Wong G.K."/>
            <person name="Wu C.I."/>
            <person name="Wu G."/>
            <person name="Yamamoto D."/>
            <person name="Yang H.P."/>
            <person name="Yang S.P."/>
            <person name="Yorke J.A."/>
            <person name="Yoshida K."/>
            <person name="Zdobnov E."/>
            <person name="Zhang P."/>
            <person name="Zhang Y."/>
            <person name="Zimin A.V."/>
            <person name="Baldwin J."/>
            <person name="Abdouelleil A."/>
            <person name="Abdulkadir J."/>
            <person name="Abebe A."/>
            <person name="Abera B."/>
            <person name="Abreu J."/>
            <person name="Acer S.C."/>
            <person name="Aftuck L."/>
            <person name="Alexander A."/>
            <person name="An P."/>
            <person name="Anderson E."/>
            <person name="Anderson S."/>
            <person name="Arachi H."/>
            <person name="Azer M."/>
            <person name="Bachantsang P."/>
            <person name="Barry A."/>
            <person name="Bayul T."/>
            <person name="Berlin A."/>
            <person name="Bessette D."/>
            <person name="Bloom T."/>
            <person name="Blye J."/>
            <person name="Boguslavskiy L."/>
            <person name="Bonnet C."/>
            <person name="Boukhgalter B."/>
            <person name="Bourzgui I."/>
            <person name="Brown A."/>
            <person name="Cahill P."/>
            <person name="Channer S."/>
            <person name="Cheshatsang Y."/>
            <person name="Chuda L."/>
            <person name="Citroen M."/>
            <person name="Collymore A."/>
            <person name="Cooke P."/>
            <person name="Costello M."/>
            <person name="D'Aco K."/>
            <person name="Daza R."/>
            <person name="De Haan G."/>
            <person name="DeGray S."/>
            <person name="DeMaso C."/>
            <person name="Dhargay N."/>
            <person name="Dooley K."/>
            <person name="Dooley E."/>
            <person name="Doricent M."/>
            <person name="Dorje P."/>
            <person name="Dorjee K."/>
            <person name="Dupes A."/>
            <person name="Elong R."/>
            <person name="Falk J."/>
            <person name="Farina A."/>
            <person name="Faro S."/>
            <person name="Ferguson D."/>
            <person name="Fisher S."/>
            <person name="Foley C.D."/>
            <person name="Franke A."/>
            <person name="Friedrich D."/>
            <person name="Gadbois L."/>
            <person name="Gearin G."/>
            <person name="Gearin C.R."/>
            <person name="Giannoukos G."/>
            <person name="Goode T."/>
            <person name="Graham J."/>
            <person name="Grandbois E."/>
            <person name="Grewal S."/>
            <person name="Gyaltsen K."/>
            <person name="Hafez N."/>
            <person name="Hagos B."/>
            <person name="Hall J."/>
            <person name="Henson C."/>
            <person name="Hollinger A."/>
            <person name="Honan T."/>
            <person name="Huard M.D."/>
            <person name="Hughes L."/>
            <person name="Hurhula B."/>
            <person name="Husby M.E."/>
            <person name="Kamat A."/>
            <person name="Kanga B."/>
            <person name="Kashin S."/>
            <person name="Khazanovich D."/>
            <person name="Kisner P."/>
            <person name="Lance K."/>
            <person name="Lara M."/>
            <person name="Lee W."/>
            <person name="Lennon N."/>
            <person name="Letendre F."/>
            <person name="LeVine R."/>
            <person name="Lipovsky A."/>
            <person name="Liu X."/>
            <person name="Liu J."/>
            <person name="Liu S."/>
            <person name="Lokyitsang T."/>
            <person name="Lokyitsang Y."/>
            <person name="Lubonja R."/>
            <person name="Lui A."/>
            <person name="MacDonald P."/>
            <person name="Magnisalis V."/>
            <person name="Maru K."/>
            <person name="Matthews C."/>
            <person name="McCusker W."/>
            <person name="McDonough S."/>
            <person name="Mehta T."/>
            <person name="Meldrim J."/>
            <person name="Meneus L."/>
            <person name="Mihai O."/>
            <person name="Mihalev A."/>
            <person name="Mihova T."/>
            <person name="Mittelman R."/>
            <person name="Mlenga V."/>
            <person name="Montmayeur A."/>
            <person name="Mulrain L."/>
            <person name="Navidi A."/>
            <person name="Naylor J."/>
            <person name="Negash T."/>
            <person name="Nguyen T."/>
            <person name="Nguyen N."/>
            <person name="Nicol R."/>
            <person name="Norbu C."/>
            <person name="Norbu N."/>
            <person name="Novod N."/>
            <person name="O'Neill B."/>
            <person name="Osman S."/>
            <person name="Markiewicz E."/>
            <person name="Oyono O.L."/>
            <person name="Patti C."/>
            <person name="Phunkhang P."/>
            <person name="Pierre F."/>
            <person name="Priest M."/>
            <person name="Raghuraman S."/>
            <person name="Rege F."/>
            <person name="Reyes R."/>
            <person name="Rise C."/>
            <person name="Rogov P."/>
            <person name="Ross K."/>
            <person name="Ryan E."/>
            <person name="Settipalli S."/>
            <person name="Shea T."/>
            <person name="Sherpa N."/>
            <person name="Shi L."/>
            <person name="Shih D."/>
            <person name="Sparrow T."/>
            <person name="Spaulding J."/>
            <person name="Stalker J."/>
            <person name="Stange-Thomann N."/>
            <person name="Stavropoulos S."/>
            <person name="Stone C."/>
            <person name="Strader C."/>
            <person name="Tesfaye S."/>
            <person name="Thomson T."/>
            <person name="Thoulutsang Y."/>
            <person name="Thoulutsang D."/>
            <person name="Topham K."/>
            <person name="Topping I."/>
            <person name="Tsamla T."/>
            <person name="Vassiliev H."/>
            <person name="Vo A."/>
            <person name="Wangchuk T."/>
            <person name="Wangdi T."/>
            <person name="Weiand M."/>
            <person name="Wilkinson J."/>
            <person name="Wilson A."/>
            <person name="Yadav S."/>
            <person name="Young G."/>
            <person name="Yu Q."/>
            <person name="Zembek L."/>
            <person name="Zhong D."/>
            <person name="Zimmer A."/>
            <person name="Zwirko Z."/>
            <person name="Jaffe D.B."/>
            <person name="Alvarez P."/>
            <person name="Brockman W."/>
            <person name="Butler J."/>
            <person name="Chin C."/>
            <person name="Gnerre S."/>
            <person name="Grabherr M."/>
            <person name="Kleber M."/>
            <person name="Mauceli E."/>
            <person name="MacCallum I."/>
        </authorList>
    </citation>
    <scope>NUCLEOTIDE SEQUENCE [LARGE SCALE GENOMIC DNA]</scope>
    <source>
        <strain evidence="10">Tucson 15010-1051.87</strain>
    </source>
</reference>
<evidence type="ECO:0000256" key="4">
    <source>
        <dbReference type="ARBA" id="ARBA00023157"/>
    </source>
</evidence>
<dbReference type="EC" id="2.4.1.-" evidence="6"/>
<evidence type="ECO:0000256" key="1">
    <source>
        <dbReference type="ARBA" id="ARBA00004323"/>
    </source>
</evidence>
<organism evidence="9 10">
    <name type="scientific">Drosophila virilis</name>
    <name type="common">Fruit fly</name>
    <dbReference type="NCBI Taxonomy" id="7244"/>
    <lineage>
        <taxon>Eukaryota</taxon>
        <taxon>Metazoa</taxon>
        <taxon>Ecdysozoa</taxon>
        <taxon>Arthropoda</taxon>
        <taxon>Hexapoda</taxon>
        <taxon>Insecta</taxon>
        <taxon>Pterygota</taxon>
        <taxon>Neoptera</taxon>
        <taxon>Endopterygota</taxon>
        <taxon>Diptera</taxon>
        <taxon>Brachycera</taxon>
        <taxon>Muscomorpha</taxon>
        <taxon>Ephydroidea</taxon>
        <taxon>Drosophilidae</taxon>
        <taxon>Drosophila</taxon>
    </lineage>
</organism>
<comment type="subcellular location">
    <subcellularLocation>
        <location evidence="1 6">Golgi apparatus membrane</location>
        <topology evidence="1 6">Single-pass type II membrane protein</topology>
    </subcellularLocation>
</comment>
<dbReference type="InParanoid" id="B4LGV3"/>
<evidence type="ECO:0000256" key="3">
    <source>
        <dbReference type="ARBA" id="ARBA00023034"/>
    </source>
</evidence>
<evidence type="ECO:0000256" key="2">
    <source>
        <dbReference type="ARBA" id="ARBA00022734"/>
    </source>
</evidence>
<dbReference type="InterPro" id="IPR001173">
    <property type="entry name" value="Glyco_trans_2-like"/>
</dbReference>
<comment type="cofactor">
    <cofactor evidence="6">
        <name>Mn(2+)</name>
        <dbReference type="ChEBI" id="CHEBI:29035"/>
    </cofactor>
</comment>
<sequence length="567" mass="66249">MHYRPFHWQLSQRASRRHRLKLWQFPLTILLLLLLWALHQQLSHWDGLVDPLPAAVIDNMPAAEIGAFSRLWLEYGYNAWLAERIPVRRELPDMRDDRCLENSYRNLSTHIDPVSIVVIFRNEQLAMLLRTLHSIADRSNPELIGELLLIDDHSDAGFWQQQRSRDAFKAYVQRYIHGAARIFHLEEHVGLVRARRLAAAEAEQETLVFLDAHVEVTEGWLEPMLAVICENRFTLATPQLDRLDEETLEYVRVVERRGLFDWNLRRREVPLTWQQIKQLPRPFATAVLRTSVFAIDADWFNKLAHLDMHLNGPAAAELELSLKVWRIGARVLQVPCSRVGHLQPSDLSYMQRYGDLQQMAREHFSSYKRLTEIWLSEPSYKSVVYQHQPQIQQAHMPNVSKLQELIKRANFESFDWYLQHVATDLLLHFPLLPRIDLAHGTLRPAHLPSYCLTADLKSRRIHLQPCNAVQQLIQNWTLSSLNDLRLGVDICAEVQPTQNVALSACHTLGGRQSWRLDMDKNYLISNRHCLEFNVRMRVQVRNCDNMNQRQMWFFEHTNVAAINANNS</sequence>
<dbReference type="GO" id="GO:0016757">
    <property type="term" value="F:glycosyltransferase activity"/>
    <property type="evidence" value="ECO:0007669"/>
    <property type="project" value="UniProtKB-KW"/>
</dbReference>
<evidence type="ECO:0000259" key="8">
    <source>
        <dbReference type="Pfam" id="PF00652"/>
    </source>
</evidence>
<feature type="domain" description="Glycosyltransferase 2-like" evidence="7">
    <location>
        <begin position="115"/>
        <end position="270"/>
    </location>
</feature>
<dbReference type="eggNOG" id="KOG3736">
    <property type="taxonomic scope" value="Eukaryota"/>
</dbReference>
<keyword evidence="4 6" id="KW-1015">Disulfide bond</keyword>
<comment type="similarity">
    <text evidence="6">Belongs to the glycosyltransferase 2 family. GalNAc-T subfamily.</text>
</comment>
<evidence type="ECO:0000256" key="5">
    <source>
        <dbReference type="ARBA" id="ARBA00023180"/>
    </source>
</evidence>
<feature type="domain" description="Ricin B lectin" evidence="8">
    <location>
        <begin position="440"/>
        <end position="552"/>
    </location>
</feature>
<dbReference type="PANTHER" id="PTHR11675">
    <property type="entry name" value="N-ACETYLGALACTOSAMINYLTRANSFERASE"/>
    <property type="match status" value="1"/>
</dbReference>
<keyword evidence="10" id="KW-1185">Reference proteome</keyword>
<dbReference type="SUPFAM" id="SSF53448">
    <property type="entry name" value="Nucleotide-diphospho-sugar transferases"/>
    <property type="match status" value="1"/>
</dbReference>
<dbReference type="EMBL" id="CH940647">
    <property type="protein sequence ID" value="EDW70568.1"/>
    <property type="molecule type" value="Genomic_DNA"/>
</dbReference>
<evidence type="ECO:0000313" key="9">
    <source>
        <dbReference type="EMBL" id="EDW70568.1"/>
    </source>
</evidence>